<dbReference type="CDD" id="cd06464">
    <property type="entry name" value="ACD_sHsps-like"/>
    <property type="match status" value="1"/>
</dbReference>
<protein>
    <submittedName>
        <fullName evidence="4">Hsp20/alpha crystallin family protein</fullName>
    </submittedName>
</protein>
<dbReference type="InterPro" id="IPR008978">
    <property type="entry name" value="HSP20-like_chaperone"/>
</dbReference>
<dbReference type="OrthoDB" id="1806521at2"/>
<comment type="caution">
    <text evidence="4">The sequence shown here is derived from an EMBL/GenBank/DDBJ whole genome shotgun (WGS) entry which is preliminary data.</text>
</comment>
<dbReference type="InterPro" id="IPR002068">
    <property type="entry name" value="A-crystallin/Hsp20_dom"/>
</dbReference>
<gene>
    <name evidence="4" type="ORF">FFL34_15690</name>
</gene>
<dbReference type="PROSITE" id="PS01031">
    <property type="entry name" value="SHSP"/>
    <property type="match status" value="1"/>
</dbReference>
<reference evidence="4 5" key="1">
    <citation type="submission" date="2019-05" db="EMBL/GenBank/DDBJ databases">
        <title>Genomic analysis of Lentibacillus sp. NKC220-2.</title>
        <authorList>
            <person name="Oh Y.J."/>
        </authorList>
    </citation>
    <scope>NUCLEOTIDE SEQUENCE [LARGE SCALE GENOMIC DNA]</scope>
    <source>
        <strain evidence="4 5">NKC220-2</strain>
    </source>
</reference>
<proteinExistence type="inferred from homology"/>
<accession>A0A5S3QNH0</accession>
<evidence type="ECO:0000313" key="4">
    <source>
        <dbReference type="EMBL" id="TMN23375.1"/>
    </source>
</evidence>
<name>A0A5S3QNH0_9BACI</name>
<dbReference type="AlphaFoldDB" id="A0A5S3QNH0"/>
<dbReference type="Gene3D" id="2.60.40.790">
    <property type="match status" value="1"/>
</dbReference>
<evidence type="ECO:0000259" key="3">
    <source>
        <dbReference type="PROSITE" id="PS01031"/>
    </source>
</evidence>
<dbReference type="Pfam" id="PF00011">
    <property type="entry name" value="HSP20"/>
    <property type="match status" value="1"/>
</dbReference>
<organism evidence="4 5">
    <name type="scientific">Lentibacillus cibarius</name>
    <dbReference type="NCBI Taxonomy" id="2583219"/>
    <lineage>
        <taxon>Bacteria</taxon>
        <taxon>Bacillati</taxon>
        <taxon>Bacillota</taxon>
        <taxon>Bacilli</taxon>
        <taxon>Bacillales</taxon>
        <taxon>Bacillaceae</taxon>
        <taxon>Lentibacillus</taxon>
    </lineage>
</organism>
<evidence type="ECO:0000313" key="5">
    <source>
        <dbReference type="Proteomes" id="UP000306980"/>
    </source>
</evidence>
<evidence type="ECO:0000256" key="2">
    <source>
        <dbReference type="RuleBase" id="RU003616"/>
    </source>
</evidence>
<dbReference type="EMBL" id="VCIA01000001">
    <property type="protein sequence ID" value="TMN23375.1"/>
    <property type="molecule type" value="Genomic_DNA"/>
</dbReference>
<dbReference type="Proteomes" id="UP000306980">
    <property type="component" value="Unassembled WGS sequence"/>
</dbReference>
<comment type="similarity">
    <text evidence="1 2">Belongs to the small heat shock protein (HSP20) family.</text>
</comment>
<evidence type="ECO:0000256" key="1">
    <source>
        <dbReference type="PROSITE-ProRule" id="PRU00285"/>
    </source>
</evidence>
<dbReference type="SUPFAM" id="SSF49764">
    <property type="entry name" value="HSP20-like chaperones"/>
    <property type="match status" value="1"/>
</dbReference>
<feature type="domain" description="SHSP" evidence="3">
    <location>
        <begin position="78"/>
        <end position="192"/>
    </location>
</feature>
<sequence length="192" mass="22708">MAWEHDYCIWLNNHTTTGRLPITICKCLHILSMNTLLKGGEILNNNNNKPRPFDVDMSPFRDFMQRMDTFFNQSFKQMNPLFGFRPFWIDVDENDSEIIVKANLQGYKRNQIQLETFGNQLRIIVQNNTEKDAIDHKKGSQYKQQTHQQMDRTITLPFEIPKNETNASFHDGELKVTIPKIDNRRKYINIDE</sequence>